<evidence type="ECO:0000313" key="5">
    <source>
        <dbReference type="Proteomes" id="UP001204953"/>
    </source>
</evidence>
<feature type="compositionally biased region" description="Basic and acidic residues" evidence="2">
    <location>
        <begin position="699"/>
        <end position="716"/>
    </location>
</feature>
<dbReference type="EMBL" id="JAMZMM010000008">
    <property type="protein sequence ID" value="MCP2727179.1"/>
    <property type="molecule type" value="Genomic_DNA"/>
</dbReference>
<evidence type="ECO:0000256" key="2">
    <source>
        <dbReference type="SAM" id="MobiDB-lite"/>
    </source>
</evidence>
<comment type="caution">
    <text evidence="4">The sequence shown here is derived from an EMBL/GenBank/DDBJ whole genome shotgun (WGS) entry which is preliminary data.</text>
</comment>
<name>A0AAE3GNI4_9CYAN</name>
<organism evidence="4 5">
    <name type="scientific">Limnofasciculus baicalensis BBK-W-15</name>
    <dbReference type="NCBI Taxonomy" id="2699891"/>
    <lineage>
        <taxon>Bacteria</taxon>
        <taxon>Bacillati</taxon>
        <taxon>Cyanobacteriota</taxon>
        <taxon>Cyanophyceae</taxon>
        <taxon>Coleofasciculales</taxon>
        <taxon>Coleofasciculaceae</taxon>
        <taxon>Limnofasciculus</taxon>
        <taxon>Limnofasciculus baicalensis</taxon>
    </lineage>
</organism>
<sequence length="767" mass="87873">MNLRHLKQVPDDRKAIAPYNFVELPNKVVPAQVECNGKLRDNDRYYSDRHTGKIICTLKTESPLYIRCGLNPVDFATFGDTSNEDLTPEQRKKKAEFFLHPANNLHPVLPGSSLRGMLRTLVEIISFGKIERVSDQQKFFFRAVAAESDDPLSKLYKDRLKNVKAGYLVETKEGWFIRPVSQTVNGKTLTFVLVQEDRGEKREPGEQDIKTIATHFAPIFITFNQTGYVPQYQEVSFETTYTKNGRIFAKNISADREQFKYKGVIVTSGNMKHEGNTTASPRQNHCIVLEVKDTNFSRSLNTDIKIDIEAVRYYRNSLTDFQKQIPFNEKMGMLHKGRPVFYCEAEVDTPVTLFGQSPNFRVPYSPKNDGQAASAADFIPKEVGESDLIDLADAIFGFVRGKKDKTEADTTENSKEKREKSRAGRIFVSDAKYKTDEDGIWLTDDTITPQILASPKPTTFQHYLVQPEDTQAAKIKLKHYGKPITETVIRGHKLYWHKGNVSQERIKADATEAEIEQKQSQYTEIKPIKAGVDFEFKIHFENLSDVELGALLWILTLAGDDTEKLKMINLDGKEKYRLSLGMGKPLGMGAVVIEYKLVLNERYKNDPEQRYTKLFDGDKWLTGDNCKDTTDKQKHCFDKFEQYIVNNISIKDCPQGFLNTENRDNLNLKDIPRIRMLLAMLSWNFPPLSETRYMEIERTQQPRLGDDENEYKERRVLPTPFQLMNRLNEDNRQLHHSPAPSNPSSQNQGNGGNRNAATQRPPKPPKR</sequence>
<dbReference type="AlphaFoldDB" id="A0AAE3GNI4"/>
<accession>A0AAE3GNI4</accession>
<proteinExistence type="predicted"/>
<evidence type="ECO:0000259" key="3">
    <source>
        <dbReference type="Pfam" id="PF03787"/>
    </source>
</evidence>
<feature type="compositionally biased region" description="Low complexity" evidence="2">
    <location>
        <begin position="738"/>
        <end position="759"/>
    </location>
</feature>
<dbReference type="GO" id="GO:0051607">
    <property type="term" value="P:defense response to virus"/>
    <property type="evidence" value="ECO:0007669"/>
    <property type="project" value="UniProtKB-KW"/>
</dbReference>
<evidence type="ECO:0000256" key="1">
    <source>
        <dbReference type="ARBA" id="ARBA00023118"/>
    </source>
</evidence>
<dbReference type="NCBIfam" id="TIGR03986">
    <property type="entry name" value="TIGR03986 family CRISPR-associated RAMP protein"/>
    <property type="match status" value="1"/>
</dbReference>
<feature type="domain" description="CRISPR type III-associated protein" evidence="3">
    <location>
        <begin position="57"/>
        <end position="591"/>
    </location>
</feature>
<dbReference type="InterPro" id="IPR023825">
    <property type="entry name" value="CRISPR-assoc_RAMP_BGP1436"/>
</dbReference>
<dbReference type="Pfam" id="PF03787">
    <property type="entry name" value="RAMPs"/>
    <property type="match status" value="1"/>
</dbReference>
<reference evidence="4" key="1">
    <citation type="submission" date="2022-06" db="EMBL/GenBank/DDBJ databases">
        <title>New cyanobacteria of genus Symplocastrum in benthos of Lake Baikal.</title>
        <authorList>
            <person name="Sorokovikova E."/>
            <person name="Tikhonova I."/>
            <person name="Krasnopeev A."/>
            <person name="Evseev P."/>
            <person name="Gladkikh A."/>
            <person name="Belykh O."/>
        </authorList>
    </citation>
    <scope>NUCLEOTIDE SEQUENCE</scope>
    <source>
        <strain evidence="4">BBK-W-15</strain>
    </source>
</reference>
<dbReference type="InterPro" id="IPR005537">
    <property type="entry name" value="RAMP_III_fam"/>
</dbReference>
<protein>
    <submittedName>
        <fullName evidence="4">TIGR03986 family CRISPR-associated RAMP protein</fullName>
    </submittedName>
</protein>
<dbReference type="RefSeq" id="WP_254009997.1">
    <property type="nucleotide sequence ID" value="NZ_JAMZMM010000008.1"/>
</dbReference>
<keyword evidence="1" id="KW-0051">Antiviral defense</keyword>
<evidence type="ECO:0000313" key="4">
    <source>
        <dbReference type="EMBL" id="MCP2727179.1"/>
    </source>
</evidence>
<keyword evidence="5" id="KW-1185">Reference proteome</keyword>
<gene>
    <name evidence="4" type="ORF">NJ959_01655</name>
</gene>
<dbReference type="Proteomes" id="UP001204953">
    <property type="component" value="Unassembled WGS sequence"/>
</dbReference>
<feature type="region of interest" description="Disordered" evidence="2">
    <location>
        <begin position="699"/>
        <end position="767"/>
    </location>
</feature>